<feature type="non-terminal residue" evidence="1">
    <location>
        <position position="1"/>
    </location>
</feature>
<dbReference type="VEuPathDB" id="TriTrypDB:TcIL3000_0_23540a"/>
<organism evidence="1 2">
    <name type="scientific">Trypanosoma congolense (strain IL3000)</name>
    <dbReference type="NCBI Taxonomy" id="1068625"/>
    <lineage>
        <taxon>Eukaryota</taxon>
        <taxon>Discoba</taxon>
        <taxon>Euglenozoa</taxon>
        <taxon>Kinetoplastea</taxon>
        <taxon>Metakinetoplastina</taxon>
        <taxon>Trypanosomatida</taxon>
        <taxon>Trypanosomatidae</taxon>
        <taxon>Trypanosoma</taxon>
        <taxon>Nannomonas</taxon>
    </lineage>
</organism>
<protein>
    <submittedName>
        <fullName evidence="1">WGS project CAEQ00000000 data, annotated contig 931</fullName>
    </submittedName>
</protein>
<evidence type="ECO:0000313" key="1">
    <source>
        <dbReference type="EMBL" id="CCD17540.1"/>
    </source>
</evidence>
<dbReference type="Proteomes" id="UP000000702">
    <property type="component" value="Unassembled WGS sequence"/>
</dbReference>
<reference evidence="2" key="1">
    <citation type="submission" date="2011-07" db="EMBL/GenBank/DDBJ databases">
        <title>Divergent evolution of antigenic variation in African trypanosomes.</title>
        <authorList>
            <person name="Jackson A.P."/>
            <person name="Berry A."/>
            <person name="Allison H.C."/>
            <person name="Burton P."/>
            <person name="Anderson J."/>
            <person name="Aslett M."/>
            <person name="Brown R."/>
            <person name="Corton N."/>
            <person name="Harris D."/>
            <person name="Hauser H."/>
            <person name="Gamble J."/>
            <person name="Gilderthorp R."/>
            <person name="McQuillan J."/>
            <person name="Quail M.A."/>
            <person name="Sanders M."/>
            <person name="Van Tonder A."/>
            <person name="Ginger M.L."/>
            <person name="Donelson J.E."/>
            <person name="Field M.C."/>
            <person name="Barry J.D."/>
            <person name="Berriman M."/>
            <person name="Hertz-Fowler C."/>
        </authorList>
    </citation>
    <scope>NUCLEOTIDE SEQUENCE [LARGE SCALE GENOMIC DNA]</scope>
    <source>
        <strain evidence="2">IL3000</strain>
    </source>
</reference>
<comment type="caution">
    <text evidence="1">The sequence shown here is derived from an EMBL/GenBank/DDBJ whole genome shotgun (WGS) entry which is preliminary data.</text>
</comment>
<dbReference type="EMBL" id="CAEQ01002748">
    <property type="protein sequence ID" value="CCD17540.1"/>
    <property type="molecule type" value="Genomic_DNA"/>
</dbReference>
<keyword evidence="2" id="KW-1185">Reference proteome</keyword>
<dbReference type="AlphaFoldDB" id="F9WJN3"/>
<proteinExistence type="predicted"/>
<name>F9WJN3_TRYCI</name>
<accession>F9WJN3</accession>
<evidence type="ECO:0000313" key="2">
    <source>
        <dbReference type="Proteomes" id="UP000000702"/>
    </source>
</evidence>
<gene>
    <name evidence="1" type="ORF">TCIL3000_0_23540a</name>
</gene>
<sequence>LHRRFFIFVCMWCNMQICMKRE</sequence>
<reference evidence="1 2" key="2">
    <citation type="journal article" date="2012" name="Proc. Natl. Acad. Sci. U.S.A.">
        <title>Antigenic diversity is generated by distinct evolutionary mechanisms in African trypanosome species.</title>
        <authorList>
            <person name="Jackson A.P."/>
            <person name="Berry A."/>
            <person name="Aslett M."/>
            <person name="Allison H.C."/>
            <person name="Burton P."/>
            <person name="Vavrova-Anderson J."/>
            <person name="Brown R."/>
            <person name="Browne H."/>
            <person name="Corton N."/>
            <person name="Hauser H."/>
            <person name="Gamble J."/>
            <person name="Gilderthorp R."/>
            <person name="Marcello L."/>
            <person name="McQuillan J."/>
            <person name="Otto T.D."/>
            <person name="Quail M.A."/>
            <person name="Sanders M.J."/>
            <person name="van Tonder A."/>
            <person name="Ginger M.L."/>
            <person name="Field M.C."/>
            <person name="Barry J.D."/>
            <person name="Hertz-Fowler C."/>
            <person name="Berriman M."/>
        </authorList>
    </citation>
    <scope>NUCLEOTIDE SEQUENCE [LARGE SCALE GENOMIC DNA]</scope>
    <source>
        <strain evidence="1 2">IL3000</strain>
    </source>
</reference>